<feature type="chain" id="PRO_5037951003" evidence="2">
    <location>
        <begin position="24"/>
        <end position="121"/>
    </location>
</feature>
<accession>A0A951U8X0</accession>
<evidence type="ECO:0000313" key="4">
    <source>
        <dbReference type="Proteomes" id="UP000753908"/>
    </source>
</evidence>
<feature type="region of interest" description="Disordered" evidence="1">
    <location>
        <begin position="93"/>
        <end position="121"/>
    </location>
</feature>
<feature type="compositionally biased region" description="Polar residues" evidence="1">
    <location>
        <begin position="108"/>
        <end position="121"/>
    </location>
</feature>
<evidence type="ECO:0000313" key="3">
    <source>
        <dbReference type="EMBL" id="MBW4542971.1"/>
    </source>
</evidence>
<comment type="caution">
    <text evidence="3">The sequence shown here is derived from an EMBL/GenBank/DDBJ whole genome shotgun (WGS) entry which is preliminary data.</text>
</comment>
<organism evidence="3 4">
    <name type="scientific">Symplocastrum torsivum CPER-KK1</name>
    <dbReference type="NCBI Taxonomy" id="450513"/>
    <lineage>
        <taxon>Bacteria</taxon>
        <taxon>Bacillati</taxon>
        <taxon>Cyanobacteriota</taxon>
        <taxon>Cyanophyceae</taxon>
        <taxon>Oscillatoriophycideae</taxon>
        <taxon>Oscillatoriales</taxon>
        <taxon>Microcoleaceae</taxon>
        <taxon>Symplocastrum</taxon>
    </lineage>
</organism>
<evidence type="ECO:0000256" key="2">
    <source>
        <dbReference type="SAM" id="SignalP"/>
    </source>
</evidence>
<dbReference type="EMBL" id="JAHHIF010000001">
    <property type="protein sequence ID" value="MBW4542971.1"/>
    <property type="molecule type" value="Genomic_DNA"/>
</dbReference>
<feature type="compositionally biased region" description="Polar residues" evidence="1">
    <location>
        <begin position="24"/>
        <end position="41"/>
    </location>
</feature>
<reference evidence="3" key="2">
    <citation type="journal article" date="2022" name="Microbiol. Resour. Announc.">
        <title>Metagenome Sequencing to Explore Phylogenomics of Terrestrial Cyanobacteria.</title>
        <authorList>
            <person name="Ward R.D."/>
            <person name="Stajich J.E."/>
            <person name="Johansen J.R."/>
            <person name="Huntemann M."/>
            <person name="Clum A."/>
            <person name="Foster B."/>
            <person name="Foster B."/>
            <person name="Roux S."/>
            <person name="Palaniappan K."/>
            <person name="Varghese N."/>
            <person name="Mukherjee S."/>
            <person name="Reddy T.B.K."/>
            <person name="Daum C."/>
            <person name="Copeland A."/>
            <person name="Chen I.A."/>
            <person name="Ivanova N.N."/>
            <person name="Kyrpides N.C."/>
            <person name="Shapiro N."/>
            <person name="Eloe-Fadrosh E.A."/>
            <person name="Pietrasiak N."/>
        </authorList>
    </citation>
    <scope>NUCLEOTIDE SEQUENCE</scope>
    <source>
        <strain evidence="3">CPER-KK1</strain>
    </source>
</reference>
<sequence length="121" mass="13199">MKLSLLTTAALLVTAGFFAPVKAQDTQPLPTTPSVQSQASGDQVLEACSQDRADTLPNPFSDVSPDHWAFKAVMSVHYCGAYHGKIPLERVKPFLQQQTPQTSSNQTRWELNATQSPANSR</sequence>
<feature type="compositionally biased region" description="Low complexity" evidence="1">
    <location>
        <begin position="96"/>
        <end position="107"/>
    </location>
</feature>
<evidence type="ECO:0000256" key="1">
    <source>
        <dbReference type="SAM" id="MobiDB-lite"/>
    </source>
</evidence>
<reference evidence="3" key="1">
    <citation type="submission" date="2021-05" db="EMBL/GenBank/DDBJ databases">
        <authorList>
            <person name="Pietrasiak N."/>
            <person name="Ward R."/>
            <person name="Stajich J.E."/>
            <person name="Kurbessoian T."/>
        </authorList>
    </citation>
    <scope>NUCLEOTIDE SEQUENCE</scope>
    <source>
        <strain evidence="3">CPER-KK1</strain>
    </source>
</reference>
<keyword evidence="2" id="KW-0732">Signal</keyword>
<gene>
    <name evidence="3" type="ORF">KME25_00760</name>
</gene>
<proteinExistence type="predicted"/>
<dbReference type="Proteomes" id="UP000753908">
    <property type="component" value="Unassembled WGS sequence"/>
</dbReference>
<dbReference type="AlphaFoldDB" id="A0A951U8X0"/>
<name>A0A951U8X0_9CYAN</name>
<feature type="region of interest" description="Disordered" evidence="1">
    <location>
        <begin position="23"/>
        <end position="43"/>
    </location>
</feature>
<protein>
    <submittedName>
        <fullName evidence="3">S-layer protein</fullName>
    </submittedName>
</protein>
<feature type="signal peptide" evidence="2">
    <location>
        <begin position="1"/>
        <end position="23"/>
    </location>
</feature>